<dbReference type="RefSeq" id="XP_040727818.1">
    <property type="nucleotide sequence ID" value="XM_040868568.1"/>
</dbReference>
<evidence type="ECO:0000256" key="2">
    <source>
        <dbReference type="ARBA" id="ARBA00022438"/>
    </source>
</evidence>
<dbReference type="Proteomes" id="UP000193685">
    <property type="component" value="Unassembled WGS sequence"/>
</dbReference>
<evidence type="ECO:0000256" key="1">
    <source>
        <dbReference type="ARBA" id="ARBA00010136"/>
    </source>
</evidence>
<dbReference type="FunFam" id="1.10.390.10:FF:000001">
    <property type="entry name" value="Aminopeptidase"/>
    <property type="match status" value="1"/>
</dbReference>
<evidence type="ECO:0000256" key="6">
    <source>
        <dbReference type="ARBA" id="ARBA00022833"/>
    </source>
</evidence>
<dbReference type="OMA" id="MMEYVAI"/>
<reference evidence="15 16" key="1">
    <citation type="submission" date="2016-07" db="EMBL/GenBank/DDBJ databases">
        <title>Pervasive Adenine N6-methylation of Active Genes in Fungi.</title>
        <authorList>
            <consortium name="DOE Joint Genome Institute"/>
            <person name="Mondo S.J."/>
            <person name="Dannebaum R.O."/>
            <person name="Kuo R.C."/>
            <person name="Labutti K."/>
            <person name="Haridas S."/>
            <person name="Kuo A."/>
            <person name="Salamov A."/>
            <person name="Ahrendt S.R."/>
            <person name="Lipzen A."/>
            <person name="Sullivan W."/>
            <person name="Andreopoulos W.B."/>
            <person name="Clum A."/>
            <person name="Lindquist E."/>
            <person name="Daum C."/>
            <person name="Ramamoorthy G.K."/>
            <person name="Gryganskyi A."/>
            <person name="Culley D."/>
            <person name="Magnuson J.K."/>
            <person name="James T.Y."/>
            <person name="O'Malley M.A."/>
            <person name="Stajich J.E."/>
            <person name="Spatafora J.W."/>
            <person name="Visel A."/>
            <person name="Grigoriev I.V."/>
        </authorList>
    </citation>
    <scope>NUCLEOTIDE SEQUENCE [LARGE SCALE GENOMIC DNA]</scope>
    <source>
        <strain evidence="15 16">12-1054</strain>
    </source>
</reference>
<evidence type="ECO:0000256" key="10">
    <source>
        <dbReference type="PIRSR" id="PIRSR634016-4"/>
    </source>
</evidence>
<keyword evidence="3 11" id="KW-0645">Protease</keyword>
<dbReference type="OrthoDB" id="10031169at2759"/>
<dbReference type="Gene3D" id="2.60.40.1910">
    <property type="match status" value="1"/>
</dbReference>
<dbReference type="Gene3D" id="2.60.40.1730">
    <property type="entry name" value="tricorn interacting facor f3 domain"/>
    <property type="match status" value="1"/>
</dbReference>
<accession>A0A1Y2FSI2</accession>
<dbReference type="SUPFAM" id="SSF55486">
    <property type="entry name" value="Metalloproteases ('zincins'), catalytic domain"/>
    <property type="match status" value="1"/>
</dbReference>
<keyword evidence="5 11" id="KW-0378">Hydrolase</keyword>
<feature type="binding site" evidence="9">
    <location>
        <position position="388"/>
    </location>
    <ligand>
        <name>Zn(2+)</name>
        <dbReference type="ChEBI" id="CHEBI:29105"/>
        <note>catalytic</note>
    </ligand>
</feature>
<dbReference type="InterPro" id="IPR014782">
    <property type="entry name" value="Peptidase_M1_dom"/>
</dbReference>
<dbReference type="GO" id="GO:0043171">
    <property type="term" value="P:peptide catabolic process"/>
    <property type="evidence" value="ECO:0007669"/>
    <property type="project" value="TreeGrafter"/>
</dbReference>
<feature type="domain" description="ERAP1-like C-terminal" evidence="13">
    <location>
        <begin position="607"/>
        <end position="924"/>
    </location>
</feature>
<sequence length="946" mass="104906">MAITPVFGAIGRCCRSIRPFLLSSPTQTMCQRPASRLTRSIVTASLAGCPAARRPLSDDLRRWLSAPQIRHCSSAHHMCQNATAERNVLPTNVVPKHYAVHLTPDMEAFTFTGKEVIDIEIVESTNTIVLNAVEIDVKSAQVGSAKASEISYDKEEGRVTLSFTDALATGVAKLEIVFDGIVNDSMAGFYRSSYINKKTGKQAFLGTTQMEATDCRKAFPCWDEPLLKATFGITLTTDEQSTVLSNMDVKEENVENGKKTTVFNNTPKMSTYLVAWVIGDLEYIETFTPGEHMAKIPVRVYSTPGLAHQGQFSLDLAAKTLEFYSKTFDIAYPLPKMDMVAIPDFAAGAMENWGLVTYRVVDLLFDPKTSGANVQERVAEVVQHELAHQWFGNLTTMQWWDGLWLNEGFATWMSWYSAHHFFPGWNVWDKFVTDTMQGALRLDGLRSSHPIEVPVKSAEEINQIFDAISYSKGSCVIRMVSQFLGEEVFMAGIRRYLKKHAYGNTVTEDLWEALSQESGKDVTKIAAVWTKKIGYPVVFATESDGEIQLKQNRFLTTADVKAEEDETLYCIPLALQTIDAEGNVKVDSEARLDSRESTIKIGSGNTYKLNTGHSGIYRTNYTPEHLAKLGSLGQKSLAPADRAGLVADAGALSTSGYAKTSGLLSLIESWKDEKAFVVWSEIIARLSAIDAAWAFEDEKILDAFQNYKRKLVAPQAHKAGYKFSSDPDAFVENQLKSLLFAAAASAKDPETVRVSQGMFEAFVAGDRDAIDPNLRATVFSTAIKNGGVKEYDFLSEVAKDHSYPPEIKLTALRSLGCSKDPKLIARTLSLMETKDIKDQDVVYIFVPLRGHKAGIEAMWEYLRNNYAAVDKRLPNSVGSLKSSVIISMTSGFTQAKAVSDIKEFFKDKDTKAFNKGLEQVCDSILAKAGWLERDAKDVEQFLQKYL</sequence>
<evidence type="ECO:0000256" key="11">
    <source>
        <dbReference type="RuleBase" id="RU364040"/>
    </source>
</evidence>
<feature type="active site" description="Proton acceptor" evidence="8">
    <location>
        <position position="385"/>
    </location>
</feature>
<protein>
    <recommendedName>
        <fullName evidence="11">Aminopeptidase</fullName>
        <ecNumber evidence="11">3.4.11.-</ecNumber>
    </recommendedName>
</protein>
<dbReference type="GO" id="GO:0016020">
    <property type="term" value="C:membrane"/>
    <property type="evidence" value="ECO:0007669"/>
    <property type="project" value="TreeGrafter"/>
</dbReference>
<keyword evidence="4 9" id="KW-0479">Metal-binding</keyword>
<feature type="domain" description="Aminopeptidase N-like N-terminal" evidence="14">
    <location>
        <begin position="94"/>
        <end position="273"/>
    </location>
</feature>
<dbReference type="GO" id="GO:0006508">
    <property type="term" value="P:proteolysis"/>
    <property type="evidence" value="ECO:0007669"/>
    <property type="project" value="UniProtKB-KW"/>
</dbReference>
<comment type="cofactor">
    <cofactor evidence="9 11">
        <name>Zn(2+)</name>
        <dbReference type="ChEBI" id="CHEBI:29105"/>
    </cofactor>
    <text evidence="9 11">Binds 1 zinc ion per subunit.</text>
</comment>
<evidence type="ECO:0000313" key="15">
    <source>
        <dbReference type="EMBL" id="ORY86962.1"/>
    </source>
</evidence>
<feature type="binding site" evidence="9">
    <location>
        <position position="407"/>
    </location>
    <ligand>
        <name>Zn(2+)</name>
        <dbReference type="ChEBI" id="CHEBI:29105"/>
        <note>catalytic</note>
    </ligand>
</feature>
<dbReference type="Pfam" id="PF01433">
    <property type="entry name" value="Peptidase_M1"/>
    <property type="match status" value="1"/>
</dbReference>
<dbReference type="GO" id="GO:0008270">
    <property type="term" value="F:zinc ion binding"/>
    <property type="evidence" value="ECO:0007669"/>
    <property type="project" value="UniProtKB-UniRule"/>
</dbReference>
<dbReference type="GO" id="GO:0070006">
    <property type="term" value="F:metalloaminopeptidase activity"/>
    <property type="evidence" value="ECO:0007669"/>
    <property type="project" value="TreeGrafter"/>
</dbReference>
<dbReference type="AlphaFoldDB" id="A0A1Y2FSI2"/>
<feature type="domain" description="Peptidase M1 membrane alanine aminopeptidase" evidence="12">
    <location>
        <begin position="312"/>
        <end position="529"/>
    </location>
</feature>
<dbReference type="InterPro" id="IPR034016">
    <property type="entry name" value="M1_APN-typ"/>
</dbReference>
<name>A0A1Y2FSI2_PROLT</name>
<evidence type="ECO:0000313" key="16">
    <source>
        <dbReference type="Proteomes" id="UP000193685"/>
    </source>
</evidence>
<dbReference type="Gene3D" id="1.25.50.20">
    <property type="match status" value="1"/>
</dbReference>
<dbReference type="InterPro" id="IPR027268">
    <property type="entry name" value="Peptidase_M4/M1_CTD_sf"/>
</dbReference>
<dbReference type="InterPro" id="IPR050344">
    <property type="entry name" value="Peptidase_M1_aminopeptidases"/>
</dbReference>
<dbReference type="InterPro" id="IPR024571">
    <property type="entry name" value="ERAP1-like_C_dom"/>
</dbReference>
<proteinExistence type="inferred from homology"/>
<evidence type="ECO:0000256" key="5">
    <source>
        <dbReference type="ARBA" id="ARBA00022801"/>
    </source>
</evidence>
<evidence type="ECO:0000256" key="7">
    <source>
        <dbReference type="ARBA" id="ARBA00023049"/>
    </source>
</evidence>
<dbReference type="CDD" id="cd09601">
    <property type="entry name" value="M1_APN-Q_like"/>
    <property type="match status" value="1"/>
</dbReference>
<evidence type="ECO:0000256" key="3">
    <source>
        <dbReference type="ARBA" id="ARBA00022670"/>
    </source>
</evidence>
<dbReference type="GO" id="GO:0042277">
    <property type="term" value="F:peptide binding"/>
    <property type="evidence" value="ECO:0007669"/>
    <property type="project" value="TreeGrafter"/>
</dbReference>
<evidence type="ECO:0000256" key="9">
    <source>
        <dbReference type="PIRSR" id="PIRSR634016-3"/>
    </source>
</evidence>
<dbReference type="EMBL" id="MCFI01000002">
    <property type="protein sequence ID" value="ORY86962.1"/>
    <property type="molecule type" value="Genomic_DNA"/>
</dbReference>
<dbReference type="SUPFAM" id="SSF63737">
    <property type="entry name" value="Leukotriene A4 hydrolase N-terminal domain"/>
    <property type="match status" value="1"/>
</dbReference>
<dbReference type="FunFam" id="2.60.40.1910:FF:000004">
    <property type="entry name" value="Aminopeptidase"/>
    <property type="match status" value="1"/>
</dbReference>
<comment type="similarity">
    <text evidence="1 11">Belongs to the peptidase M1 family.</text>
</comment>
<gene>
    <name evidence="15" type="ORF">BCR37DRAFT_376304</name>
</gene>
<evidence type="ECO:0000259" key="14">
    <source>
        <dbReference type="Pfam" id="PF17900"/>
    </source>
</evidence>
<keyword evidence="2 11" id="KW-0031">Aminopeptidase</keyword>
<keyword evidence="6 9" id="KW-0862">Zinc</keyword>
<feature type="site" description="Transition state stabilizer" evidence="10">
    <location>
        <position position="470"/>
    </location>
</feature>
<dbReference type="PANTHER" id="PTHR11533:SF174">
    <property type="entry name" value="PUROMYCIN-SENSITIVE AMINOPEPTIDASE-RELATED"/>
    <property type="match status" value="1"/>
</dbReference>
<dbReference type="InterPro" id="IPR001930">
    <property type="entry name" value="Peptidase_M1"/>
</dbReference>
<evidence type="ECO:0000256" key="8">
    <source>
        <dbReference type="PIRSR" id="PIRSR634016-1"/>
    </source>
</evidence>
<dbReference type="InterPro" id="IPR042097">
    <property type="entry name" value="Aminopeptidase_N-like_N_sf"/>
</dbReference>
<evidence type="ECO:0000259" key="13">
    <source>
        <dbReference type="Pfam" id="PF11838"/>
    </source>
</evidence>
<dbReference type="STRING" id="56484.A0A1Y2FSI2"/>
<dbReference type="Gene3D" id="1.10.390.10">
    <property type="entry name" value="Neutral Protease Domain 2"/>
    <property type="match status" value="1"/>
</dbReference>
<evidence type="ECO:0000259" key="12">
    <source>
        <dbReference type="Pfam" id="PF01433"/>
    </source>
</evidence>
<dbReference type="EC" id="3.4.11.-" evidence="11"/>
<keyword evidence="7 11" id="KW-0482">Metalloprotease</keyword>
<feature type="binding site" evidence="9">
    <location>
        <position position="384"/>
    </location>
    <ligand>
        <name>Zn(2+)</name>
        <dbReference type="ChEBI" id="CHEBI:29105"/>
        <note>catalytic</note>
    </ligand>
</feature>
<dbReference type="GeneID" id="63785167"/>
<dbReference type="Pfam" id="PF17900">
    <property type="entry name" value="Peptidase_M1_N"/>
    <property type="match status" value="1"/>
</dbReference>
<keyword evidence="16" id="KW-1185">Reference proteome</keyword>
<dbReference type="PRINTS" id="PR00756">
    <property type="entry name" value="ALADIPTASE"/>
</dbReference>
<dbReference type="Pfam" id="PF11838">
    <property type="entry name" value="ERAP1_C"/>
    <property type="match status" value="1"/>
</dbReference>
<comment type="caution">
    <text evidence="15">The sequence shown here is derived from an EMBL/GenBank/DDBJ whole genome shotgun (WGS) entry which is preliminary data.</text>
</comment>
<dbReference type="PANTHER" id="PTHR11533">
    <property type="entry name" value="PROTEASE M1 ZINC METALLOPROTEASE"/>
    <property type="match status" value="1"/>
</dbReference>
<evidence type="ECO:0000256" key="4">
    <source>
        <dbReference type="ARBA" id="ARBA00022723"/>
    </source>
</evidence>
<dbReference type="FunFam" id="1.25.50.20:FF:000002">
    <property type="entry name" value="Aminopeptidase"/>
    <property type="match status" value="1"/>
</dbReference>
<organism evidence="15 16">
    <name type="scientific">Protomyces lactucae-debilis</name>
    <dbReference type="NCBI Taxonomy" id="2754530"/>
    <lineage>
        <taxon>Eukaryota</taxon>
        <taxon>Fungi</taxon>
        <taxon>Dikarya</taxon>
        <taxon>Ascomycota</taxon>
        <taxon>Taphrinomycotina</taxon>
        <taxon>Taphrinomycetes</taxon>
        <taxon>Taphrinales</taxon>
        <taxon>Protomycetaceae</taxon>
        <taxon>Protomyces</taxon>
    </lineage>
</organism>
<dbReference type="FunFam" id="2.60.40.1730:FF:000002">
    <property type="entry name" value="Aminopeptidase"/>
    <property type="match status" value="1"/>
</dbReference>
<dbReference type="InterPro" id="IPR045357">
    <property type="entry name" value="Aminopeptidase_N-like_N"/>
</dbReference>
<dbReference type="GO" id="GO:0005737">
    <property type="term" value="C:cytoplasm"/>
    <property type="evidence" value="ECO:0007669"/>
    <property type="project" value="TreeGrafter"/>
</dbReference>